<dbReference type="Proteomes" id="UP000238322">
    <property type="component" value="Unassembled WGS sequence"/>
</dbReference>
<evidence type="ECO:0000313" key="2">
    <source>
        <dbReference type="Proteomes" id="UP000238322"/>
    </source>
</evidence>
<proteinExistence type="predicted"/>
<protein>
    <submittedName>
        <fullName evidence="1">Uncharacterized protein</fullName>
    </submittedName>
</protein>
<reference evidence="1 2" key="1">
    <citation type="submission" date="2018-02" db="EMBL/GenBank/DDBJ databases">
        <title>Comparative genomes isolates from brazilian mangrove.</title>
        <authorList>
            <person name="Araujo J.E."/>
            <person name="Taketani R.G."/>
            <person name="Silva M.C.P."/>
            <person name="Loureco M.V."/>
            <person name="Andreote F.D."/>
        </authorList>
    </citation>
    <scope>NUCLEOTIDE SEQUENCE [LARGE SCALE GENOMIC DNA]</scope>
    <source>
        <strain evidence="1 2">Hex-1 MGV</strain>
    </source>
</reference>
<dbReference type="OrthoDB" id="581306at2"/>
<name>A0A2S8FIM5_9BACT</name>
<evidence type="ECO:0000313" key="1">
    <source>
        <dbReference type="EMBL" id="PQO32018.1"/>
    </source>
</evidence>
<accession>A0A2S8FIM5</accession>
<dbReference type="AlphaFoldDB" id="A0A2S8FIM5"/>
<organism evidence="1 2">
    <name type="scientific">Blastopirellula marina</name>
    <dbReference type="NCBI Taxonomy" id="124"/>
    <lineage>
        <taxon>Bacteria</taxon>
        <taxon>Pseudomonadati</taxon>
        <taxon>Planctomycetota</taxon>
        <taxon>Planctomycetia</taxon>
        <taxon>Pirellulales</taxon>
        <taxon>Pirellulaceae</taxon>
        <taxon>Blastopirellula</taxon>
    </lineage>
</organism>
<sequence>MTATITPQAGLTGLKRTDPVVRRQDYTKALRFYLEVETELVDRIVFVENSNSDISDLRAIAQEYPNKQVEIVSYYGLDYPASYGRGYGEYLLMETAFEESRILRDLPPDEVLWKVTGRYILSNYSRLWRTIPSGAKFYIDVKPGRKYADTRTFAASRSSLEKFVFTARESMRTSASERELFRVLQSHFDDLDFVGKLRVVPSFDAVAGGSNQKFYVGAEGYSDFARRALSYVAPRLWF</sequence>
<comment type="caution">
    <text evidence="1">The sequence shown here is derived from an EMBL/GenBank/DDBJ whole genome shotgun (WGS) entry which is preliminary data.</text>
</comment>
<dbReference type="RefSeq" id="WP_105331031.1">
    <property type="nucleotide sequence ID" value="NZ_PUHY01000012.1"/>
</dbReference>
<dbReference type="EMBL" id="PUHY01000012">
    <property type="protein sequence ID" value="PQO32018.1"/>
    <property type="molecule type" value="Genomic_DNA"/>
</dbReference>
<gene>
    <name evidence="1" type="ORF">C5Y83_17370</name>
</gene>